<dbReference type="Gene3D" id="3.40.720.10">
    <property type="entry name" value="Alkaline Phosphatase, subunit A"/>
    <property type="match status" value="1"/>
</dbReference>
<evidence type="ECO:0000313" key="11">
    <source>
        <dbReference type="Proteomes" id="UP001291930"/>
    </source>
</evidence>
<dbReference type="PRINTS" id="PR00113">
    <property type="entry name" value="ALKPHPHTASE"/>
</dbReference>
<dbReference type="Pfam" id="PF00245">
    <property type="entry name" value="Alk_phosphatase"/>
    <property type="match status" value="1"/>
</dbReference>
<keyword evidence="8" id="KW-0460">Magnesium</keyword>
<comment type="similarity">
    <text evidence="3 9">Belongs to the alkaline phosphatase family.</text>
</comment>
<evidence type="ECO:0000256" key="3">
    <source>
        <dbReference type="ARBA" id="ARBA00005984"/>
    </source>
</evidence>
<gene>
    <name evidence="10" type="ORF">U2I54_24090</name>
</gene>
<accession>A0ABU5K482</accession>
<dbReference type="SUPFAM" id="SSF53649">
    <property type="entry name" value="Alkaline phosphatase-like"/>
    <property type="match status" value="1"/>
</dbReference>
<name>A0ABU5K482_9BACI</name>
<evidence type="ECO:0000313" key="10">
    <source>
        <dbReference type="EMBL" id="MDZ5610047.1"/>
    </source>
</evidence>
<dbReference type="InterPro" id="IPR001952">
    <property type="entry name" value="Alkaline_phosphatase"/>
</dbReference>
<comment type="cofactor">
    <cofactor evidence="1">
        <name>Mg(2+)</name>
        <dbReference type="ChEBI" id="CHEBI:18420"/>
    </cofactor>
</comment>
<dbReference type="CDD" id="cd16012">
    <property type="entry name" value="ALP"/>
    <property type="match status" value="1"/>
</dbReference>
<keyword evidence="5" id="KW-0479">Metal-binding</keyword>
<dbReference type="PANTHER" id="PTHR11596">
    <property type="entry name" value="ALKALINE PHOSPHATASE"/>
    <property type="match status" value="1"/>
</dbReference>
<keyword evidence="11" id="KW-1185">Reference proteome</keyword>
<sequence>MMFKKVATIALGVSLLFSGVYFHFDKKVSAKNGHVNKKVKNVIFLIPDGFSAGYASSYYWYKGSGSVMDQILVGMIRTHPANQQVTDSAAAGTAMATGVKTNNDMVSVSPQGEKLKTILEASKEAGKSTGLVATASITDATPATFASHVVSRAKEVDIATQIVDNNVDILLGGGKQFFLPITEGGKQPTRNLIAEAQKKGYQLIDTHEQLVKAKTKGKILGLFANEAMSPELDRENTNQPSLEDMTTLALNTLKKDENGFFLMVEGSQIDDAGHEHDAARAMKEVEAFEKTVKVSLDYAKKDGETLVVIAGDHDTGGLSIGRGSVFATHVEILRNVNASGDFMTKQINNEKSNIQEVLKQYANIDLNDQEIKRIKESADMKPTINDIISEHAVIGWTTIGHTGVNNPVYAFGPNFEWFRGLHDNTDLPKLIAKASGIKL</sequence>
<dbReference type="Gene3D" id="1.10.60.40">
    <property type="match status" value="1"/>
</dbReference>
<dbReference type="PANTHER" id="PTHR11596:SF5">
    <property type="entry name" value="ALKALINE PHOSPHATASE"/>
    <property type="match status" value="1"/>
</dbReference>
<dbReference type="RefSeq" id="WP_374219351.1">
    <property type="nucleotide sequence ID" value="NZ_JAXOVW010000104.1"/>
</dbReference>
<evidence type="ECO:0000256" key="5">
    <source>
        <dbReference type="ARBA" id="ARBA00022723"/>
    </source>
</evidence>
<reference evidence="11" key="1">
    <citation type="submission" date="2023-11" db="EMBL/GenBank/DDBJ databases">
        <title>Genome Sequence of Bacillus pseudomycoides stain BUPM19.</title>
        <authorList>
            <person name="Farhat A."/>
        </authorList>
    </citation>
    <scope>NUCLEOTIDE SEQUENCE [LARGE SCALE GENOMIC DNA]</scope>
    <source>
        <strain evidence="11">BUPM19</strain>
    </source>
</reference>
<evidence type="ECO:0000256" key="2">
    <source>
        <dbReference type="ARBA" id="ARBA00001947"/>
    </source>
</evidence>
<dbReference type="EMBL" id="JAXOVW010000104">
    <property type="protein sequence ID" value="MDZ5610047.1"/>
    <property type="molecule type" value="Genomic_DNA"/>
</dbReference>
<keyword evidence="7" id="KW-0862">Zinc</keyword>
<dbReference type="InterPro" id="IPR018299">
    <property type="entry name" value="Alkaline_phosphatase_AS"/>
</dbReference>
<evidence type="ECO:0000256" key="1">
    <source>
        <dbReference type="ARBA" id="ARBA00001946"/>
    </source>
</evidence>
<dbReference type="PROSITE" id="PS00123">
    <property type="entry name" value="ALKALINE_PHOSPHATASE"/>
    <property type="match status" value="1"/>
</dbReference>
<proteinExistence type="inferred from homology"/>
<keyword evidence="6" id="KW-0378">Hydrolase</keyword>
<protein>
    <submittedName>
        <fullName evidence="10">Alkaline phosphatase</fullName>
    </submittedName>
</protein>
<evidence type="ECO:0000256" key="4">
    <source>
        <dbReference type="ARBA" id="ARBA00022553"/>
    </source>
</evidence>
<dbReference type="Proteomes" id="UP001291930">
    <property type="component" value="Unassembled WGS sequence"/>
</dbReference>
<keyword evidence="4" id="KW-0597">Phosphoprotein</keyword>
<comment type="caution">
    <text evidence="10">The sequence shown here is derived from an EMBL/GenBank/DDBJ whole genome shotgun (WGS) entry which is preliminary data.</text>
</comment>
<dbReference type="InterPro" id="IPR017850">
    <property type="entry name" value="Alkaline_phosphatase_core_sf"/>
</dbReference>
<dbReference type="SMART" id="SM00098">
    <property type="entry name" value="alkPPc"/>
    <property type="match status" value="1"/>
</dbReference>
<evidence type="ECO:0000256" key="6">
    <source>
        <dbReference type="ARBA" id="ARBA00022801"/>
    </source>
</evidence>
<comment type="cofactor">
    <cofactor evidence="2">
        <name>Zn(2+)</name>
        <dbReference type="ChEBI" id="CHEBI:29105"/>
    </cofactor>
</comment>
<evidence type="ECO:0000256" key="8">
    <source>
        <dbReference type="ARBA" id="ARBA00022842"/>
    </source>
</evidence>
<organism evidence="10 11">
    <name type="scientific">Bacillus bingmayongensis</name>
    <dbReference type="NCBI Taxonomy" id="1150157"/>
    <lineage>
        <taxon>Bacteria</taxon>
        <taxon>Bacillati</taxon>
        <taxon>Bacillota</taxon>
        <taxon>Bacilli</taxon>
        <taxon>Bacillales</taxon>
        <taxon>Bacillaceae</taxon>
        <taxon>Bacillus</taxon>
    </lineage>
</organism>
<evidence type="ECO:0000256" key="9">
    <source>
        <dbReference type="RuleBase" id="RU003946"/>
    </source>
</evidence>
<evidence type="ECO:0000256" key="7">
    <source>
        <dbReference type="ARBA" id="ARBA00022833"/>
    </source>
</evidence>